<evidence type="ECO:0008006" key="3">
    <source>
        <dbReference type="Google" id="ProtNLM"/>
    </source>
</evidence>
<evidence type="ECO:0000313" key="2">
    <source>
        <dbReference type="Proteomes" id="UP000199488"/>
    </source>
</evidence>
<reference evidence="1 2" key="1">
    <citation type="submission" date="2016-10" db="EMBL/GenBank/DDBJ databases">
        <authorList>
            <person name="de Groot N.N."/>
        </authorList>
    </citation>
    <scope>NUCLEOTIDE SEQUENCE [LARGE SCALE GENOMIC DNA]</scope>
    <source>
        <strain evidence="1 2">DSM 23126</strain>
    </source>
</reference>
<dbReference type="OrthoDB" id="2970390at2"/>
<dbReference type="STRING" id="1122204.SAMN05421781_1522"/>
<accession>A0A1H2TRY1</accession>
<dbReference type="RefSeq" id="WP_022794603.1">
    <property type="nucleotide sequence ID" value="NZ_FNNC01000002.1"/>
</dbReference>
<protein>
    <recommendedName>
        <fullName evidence="3">DUF2187 domain-containing protein</fullName>
    </recommendedName>
</protein>
<dbReference type="Proteomes" id="UP000199488">
    <property type="component" value="Unassembled WGS sequence"/>
</dbReference>
<proteinExistence type="predicted"/>
<organism evidence="1 2">
    <name type="scientific">Marinococcus luteus</name>
    <dbReference type="NCBI Taxonomy" id="1122204"/>
    <lineage>
        <taxon>Bacteria</taxon>
        <taxon>Bacillati</taxon>
        <taxon>Bacillota</taxon>
        <taxon>Bacilli</taxon>
        <taxon>Bacillales</taxon>
        <taxon>Bacillaceae</taxon>
        <taxon>Marinococcus</taxon>
    </lineage>
</organism>
<dbReference type="AlphaFoldDB" id="A0A1H2TRY1"/>
<sequence length="63" mass="7494">MAGEKQFDQFEPGEVVHYEGYEMKVISEFERTVIVEFSDYPIVGKEEEFPYHRIVLLKNEVTH</sequence>
<evidence type="ECO:0000313" key="1">
    <source>
        <dbReference type="EMBL" id="SDW46024.1"/>
    </source>
</evidence>
<name>A0A1H2TRY1_9BACI</name>
<keyword evidence="2" id="KW-1185">Reference proteome</keyword>
<gene>
    <name evidence="1" type="ORF">SAMN05421781_1522</name>
</gene>
<dbReference type="EMBL" id="FNNC01000002">
    <property type="protein sequence ID" value="SDW46024.1"/>
    <property type="molecule type" value="Genomic_DNA"/>
</dbReference>